<organism evidence="2">
    <name type="scientific">Laccaria bicolor (strain S238N-H82 / ATCC MYA-4686)</name>
    <name type="common">Bicoloured deceiver</name>
    <name type="synonym">Laccaria laccata var. bicolor</name>
    <dbReference type="NCBI Taxonomy" id="486041"/>
    <lineage>
        <taxon>Eukaryota</taxon>
        <taxon>Fungi</taxon>
        <taxon>Dikarya</taxon>
        <taxon>Basidiomycota</taxon>
        <taxon>Agaricomycotina</taxon>
        <taxon>Agaricomycetes</taxon>
        <taxon>Agaricomycetidae</taxon>
        <taxon>Agaricales</taxon>
        <taxon>Agaricineae</taxon>
        <taxon>Hydnangiaceae</taxon>
        <taxon>Laccaria</taxon>
    </lineage>
</organism>
<evidence type="ECO:0000313" key="2">
    <source>
        <dbReference type="Proteomes" id="UP000001194"/>
    </source>
</evidence>
<gene>
    <name evidence="1" type="ORF">LACBIDRAFT_317392</name>
</gene>
<dbReference type="GeneID" id="6074649"/>
<proteinExistence type="predicted"/>
<dbReference type="HOGENOM" id="CLU_2886193_0_0_1"/>
<protein>
    <submittedName>
        <fullName evidence="1">Predicted protein</fullName>
    </submittedName>
</protein>
<evidence type="ECO:0000313" key="1">
    <source>
        <dbReference type="EMBL" id="EDR10451.1"/>
    </source>
</evidence>
<dbReference type="InParanoid" id="B0D531"/>
<dbReference type="AlphaFoldDB" id="B0D531"/>
<dbReference type="KEGG" id="lbc:LACBIDRAFT_317392"/>
<sequence length="63" mass="7327">MISPHVEHCTTQLITRGACHNAMDVQCELFPHLNPATVCKMFIRKGLNGRICRKKRWLSRKHI</sequence>
<dbReference type="OrthoDB" id="2993955at2759"/>
<dbReference type="RefSeq" id="XP_001878901.1">
    <property type="nucleotide sequence ID" value="XM_001878866.1"/>
</dbReference>
<keyword evidence="2" id="KW-1185">Reference proteome</keyword>
<name>B0D531_LACBS</name>
<accession>B0D531</accession>
<reference evidence="1 2" key="1">
    <citation type="journal article" date="2008" name="Nature">
        <title>The genome of Laccaria bicolor provides insights into mycorrhizal symbiosis.</title>
        <authorList>
            <person name="Martin F."/>
            <person name="Aerts A."/>
            <person name="Ahren D."/>
            <person name="Brun A."/>
            <person name="Danchin E.G.J."/>
            <person name="Duchaussoy F."/>
            <person name="Gibon J."/>
            <person name="Kohler A."/>
            <person name="Lindquist E."/>
            <person name="Pereda V."/>
            <person name="Salamov A."/>
            <person name="Shapiro H.J."/>
            <person name="Wuyts J."/>
            <person name="Blaudez D."/>
            <person name="Buee M."/>
            <person name="Brokstein P."/>
            <person name="Canbaeck B."/>
            <person name="Cohen D."/>
            <person name="Courty P.E."/>
            <person name="Coutinho P.M."/>
            <person name="Delaruelle C."/>
            <person name="Detter J.C."/>
            <person name="Deveau A."/>
            <person name="DiFazio S."/>
            <person name="Duplessis S."/>
            <person name="Fraissinet-Tachet L."/>
            <person name="Lucic E."/>
            <person name="Frey-Klett P."/>
            <person name="Fourrey C."/>
            <person name="Feussner I."/>
            <person name="Gay G."/>
            <person name="Grimwood J."/>
            <person name="Hoegger P.J."/>
            <person name="Jain P."/>
            <person name="Kilaru S."/>
            <person name="Labbe J."/>
            <person name="Lin Y.C."/>
            <person name="Legue V."/>
            <person name="Le Tacon F."/>
            <person name="Marmeisse R."/>
            <person name="Melayah D."/>
            <person name="Montanini B."/>
            <person name="Muratet M."/>
            <person name="Nehls U."/>
            <person name="Niculita-Hirzel H."/>
            <person name="Oudot-Le Secq M.P."/>
            <person name="Peter M."/>
            <person name="Quesneville H."/>
            <person name="Rajashekar B."/>
            <person name="Reich M."/>
            <person name="Rouhier N."/>
            <person name="Schmutz J."/>
            <person name="Yin T."/>
            <person name="Chalot M."/>
            <person name="Henrissat B."/>
            <person name="Kuees U."/>
            <person name="Lucas S."/>
            <person name="Van de Peer Y."/>
            <person name="Podila G.K."/>
            <person name="Polle A."/>
            <person name="Pukkila P.J."/>
            <person name="Richardson P.M."/>
            <person name="Rouze P."/>
            <person name="Sanders I.R."/>
            <person name="Stajich J.E."/>
            <person name="Tunlid A."/>
            <person name="Tuskan G."/>
            <person name="Grigoriev I.V."/>
        </authorList>
    </citation>
    <scope>NUCLEOTIDE SEQUENCE [LARGE SCALE GENOMIC DNA]</scope>
    <source>
        <strain evidence="2">S238N-H82 / ATCC MYA-4686</strain>
    </source>
</reference>
<dbReference type="EMBL" id="DS547097">
    <property type="protein sequence ID" value="EDR10451.1"/>
    <property type="molecule type" value="Genomic_DNA"/>
</dbReference>
<dbReference type="Proteomes" id="UP000001194">
    <property type="component" value="Unassembled WGS sequence"/>
</dbReference>